<sequence>MRSATYTVVFLPQFTTISERYHWRIAIQCTQQRHERAFRRCRVSKGLDARRIGPPLPRLKMLKKPSQDRSLPRLEVGNIRQYCLAYGAGRIS</sequence>
<comment type="caution">
    <text evidence="1">The sequence shown here is derived from an EMBL/GenBank/DDBJ whole genome shotgun (WGS) entry which is preliminary data.</text>
</comment>
<gene>
    <name evidence="1" type="ORF">CLG85_01710</name>
</gene>
<evidence type="ECO:0000313" key="1">
    <source>
        <dbReference type="EMBL" id="PBD20915.1"/>
    </source>
</evidence>
<reference evidence="1" key="1">
    <citation type="submission" date="2017-09" db="EMBL/GenBank/DDBJ databases">
        <title>Yangia sp. SAOS 153D whole genome sequencing.</title>
        <authorList>
            <person name="Verma A."/>
            <person name="Krishnamurthi S."/>
        </authorList>
    </citation>
    <scope>NUCLEOTIDE SEQUENCE [LARGE SCALE GENOMIC DNA]</scope>
    <source>
        <strain evidence="1">SAOS 153D</strain>
    </source>
</reference>
<organism evidence="1">
    <name type="scientific">Alloyangia mangrovi</name>
    <dbReference type="NCBI Taxonomy" id="1779329"/>
    <lineage>
        <taxon>Bacteria</taxon>
        <taxon>Pseudomonadati</taxon>
        <taxon>Pseudomonadota</taxon>
        <taxon>Alphaproteobacteria</taxon>
        <taxon>Rhodobacterales</taxon>
        <taxon>Roseobacteraceae</taxon>
        <taxon>Alloyangia</taxon>
    </lineage>
</organism>
<dbReference type="AlphaFoldDB" id="A0A2A3K0G2"/>
<protein>
    <submittedName>
        <fullName evidence="1">Uncharacterized protein</fullName>
    </submittedName>
</protein>
<dbReference type="EMBL" id="NTHN01000018">
    <property type="protein sequence ID" value="PBD20915.1"/>
    <property type="molecule type" value="Genomic_DNA"/>
</dbReference>
<accession>A0A2A3K0G2</accession>
<proteinExistence type="predicted"/>
<name>A0A2A3K0G2_9RHOB</name>